<evidence type="ECO:0000256" key="10">
    <source>
        <dbReference type="SAM" id="SignalP"/>
    </source>
</evidence>
<evidence type="ECO:0008006" key="15">
    <source>
        <dbReference type="Google" id="ProtNLM"/>
    </source>
</evidence>
<evidence type="ECO:0000256" key="8">
    <source>
        <dbReference type="PROSITE-ProRule" id="PRU01360"/>
    </source>
</evidence>
<name>A0ABM9NWP4_9FLAO</name>
<gene>
    <name evidence="13" type="ORF">TD3509T_1212</name>
</gene>
<keyword evidence="2 8" id="KW-0813">Transport</keyword>
<dbReference type="Gene3D" id="2.60.40.1120">
    <property type="entry name" value="Carboxypeptidase-like, regulatory domain"/>
    <property type="match status" value="1"/>
</dbReference>
<dbReference type="InterPro" id="IPR000531">
    <property type="entry name" value="Beta-barrel_TonB"/>
</dbReference>
<dbReference type="SUPFAM" id="SSF49464">
    <property type="entry name" value="Carboxypeptidase regulatory domain-like"/>
    <property type="match status" value="1"/>
</dbReference>
<dbReference type="Gene3D" id="2.170.130.10">
    <property type="entry name" value="TonB-dependent receptor, plug domain"/>
    <property type="match status" value="1"/>
</dbReference>
<dbReference type="InterPro" id="IPR039426">
    <property type="entry name" value="TonB-dep_rcpt-like"/>
</dbReference>
<evidence type="ECO:0000313" key="13">
    <source>
        <dbReference type="EMBL" id="CAL2081615.1"/>
    </source>
</evidence>
<feature type="signal peptide" evidence="10">
    <location>
        <begin position="1"/>
        <end position="23"/>
    </location>
</feature>
<evidence type="ECO:0000256" key="7">
    <source>
        <dbReference type="ARBA" id="ARBA00023237"/>
    </source>
</evidence>
<keyword evidence="5 9" id="KW-0798">TonB box</keyword>
<evidence type="ECO:0000256" key="1">
    <source>
        <dbReference type="ARBA" id="ARBA00004571"/>
    </source>
</evidence>
<dbReference type="SUPFAM" id="SSF56935">
    <property type="entry name" value="Porins"/>
    <property type="match status" value="1"/>
</dbReference>
<evidence type="ECO:0000256" key="3">
    <source>
        <dbReference type="ARBA" id="ARBA00022452"/>
    </source>
</evidence>
<evidence type="ECO:0000256" key="4">
    <source>
        <dbReference type="ARBA" id="ARBA00022692"/>
    </source>
</evidence>
<dbReference type="GeneID" id="65209626"/>
<keyword evidence="14" id="KW-1185">Reference proteome</keyword>
<keyword evidence="7 8" id="KW-0998">Cell outer membrane</keyword>
<evidence type="ECO:0000259" key="12">
    <source>
        <dbReference type="Pfam" id="PF07715"/>
    </source>
</evidence>
<dbReference type="InterPro" id="IPR037066">
    <property type="entry name" value="Plug_dom_sf"/>
</dbReference>
<protein>
    <recommendedName>
        <fullName evidence="15">TonB-dependent receptor</fullName>
    </recommendedName>
</protein>
<keyword evidence="4 8" id="KW-0812">Transmembrane</keyword>
<comment type="subcellular location">
    <subcellularLocation>
        <location evidence="1 8">Cell outer membrane</location>
        <topology evidence="1 8">Multi-pass membrane protein</topology>
    </subcellularLocation>
</comment>
<feature type="domain" description="TonB-dependent receptor plug" evidence="12">
    <location>
        <begin position="144"/>
        <end position="236"/>
    </location>
</feature>
<dbReference type="InterPro" id="IPR012910">
    <property type="entry name" value="Plug_dom"/>
</dbReference>
<evidence type="ECO:0000256" key="9">
    <source>
        <dbReference type="RuleBase" id="RU003357"/>
    </source>
</evidence>
<dbReference type="PROSITE" id="PS52016">
    <property type="entry name" value="TONB_DEPENDENT_REC_3"/>
    <property type="match status" value="1"/>
</dbReference>
<feature type="chain" id="PRO_5046215021" description="TonB-dependent receptor" evidence="10">
    <location>
        <begin position="24"/>
        <end position="829"/>
    </location>
</feature>
<evidence type="ECO:0000256" key="5">
    <source>
        <dbReference type="ARBA" id="ARBA00023077"/>
    </source>
</evidence>
<dbReference type="InterPro" id="IPR008969">
    <property type="entry name" value="CarboxyPept-like_regulatory"/>
</dbReference>
<dbReference type="Proteomes" id="UP001497514">
    <property type="component" value="Chromosome"/>
</dbReference>
<proteinExistence type="inferred from homology"/>
<dbReference type="Pfam" id="PF07715">
    <property type="entry name" value="Plug"/>
    <property type="match status" value="1"/>
</dbReference>
<dbReference type="Gene3D" id="2.40.170.20">
    <property type="entry name" value="TonB-dependent receptor, beta-barrel domain"/>
    <property type="match status" value="1"/>
</dbReference>
<organism evidence="13 14">
    <name type="scientific">Tenacibaculum dicentrarchi</name>
    <dbReference type="NCBI Taxonomy" id="669041"/>
    <lineage>
        <taxon>Bacteria</taxon>
        <taxon>Pseudomonadati</taxon>
        <taxon>Bacteroidota</taxon>
        <taxon>Flavobacteriia</taxon>
        <taxon>Flavobacteriales</taxon>
        <taxon>Flavobacteriaceae</taxon>
        <taxon>Tenacibaculum</taxon>
    </lineage>
</organism>
<dbReference type="PANTHER" id="PTHR30442:SF0">
    <property type="entry name" value="FE(3+) DICITRATE TRANSPORT PROTEIN FECA"/>
    <property type="match status" value="1"/>
</dbReference>
<feature type="domain" description="TonB-dependent receptor-like beta-barrel" evidence="11">
    <location>
        <begin position="350"/>
        <end position="794"/>
    </location>
</feature>
<evidence type="ECO:0000256" key="6">
    <source>
        <dbReference type="ARBA" id="ARBA00023136"/>
    </source>
</evidence>
<reference evidence="13 14" key="1">
    <citation type="submission" date="2024-05" db="EMBL/GenBank/DDBJ databases">
        <authorList>
            <person name="Duchaud E."/>
        </authorList>
    </citation>
    <scope>NUCLEOTIDE SEQUENCE [LARGE SCALE GENOMIC DNA]</scope>
    <source>
        <strain evidence="13">Ena-SAMPLE-TAB-13-05-2024-13:56:06:370-140309</strain>
    </source>
</reference>
<dbReference type="Pfam" id="PF13715">
    <property type="entry name" value="CarbopepD_reg_2"/>
    <property type="match status" value="1"/>
</dbReference>
<evidence type="ECO:0000313" key="14">
    <source>
        <dbReference type="Proteomes" id="UP001497514"/>
    </source>
</evidence>
<accession>A0ABM9NWP4</accession>
<evidence type="ECO:0000256" key="2">
    <source>
        <dbReference type="ARBA" id="ARBA00022448"/>
    </source>
</evidence>
<keyword evidence="10" id="KW-0732">Signal</keyword>
<dbReference type="RefSeq" id="WP_101901647.1">
    <property type="nucleotide sequence ID" value="NZ_JBFKZU010000005.1"/>
</dbReference>
<dbReference type="PANTHER" id="PTHR30442">
    <property type="entry name" value="IRON III DICITRATE TRANSPORT PROTEIN FECA"/>
    <property type="match status" value="1"/>
</dbReference>
<sequence>MKITRKIAITLSCLLTTCLYSQFKISGNITNQKSNSAIKNVTVYINKAGNLWQNSKGNYVISDLKPGDYELAFYSEDYHILNKKVTIENKNIVLNASLKKLEEYLSEVVITAHKKKVFSLQKLQDVQEVAIYAGKKSEVVLLGNTIANLATNNARQIYSKVAGLNIWESDGGGLQLGIGGRGLDPNRTSNFNVRQNGYDISADALGYPENYYTPPTEALEKIEIVRGAASLQYGTQFGGLLNFKLKKPNKNKEFSLSSRQTLASFGLFNSFNTISGTVGKVGYIGYLNYKRGDGYRPNSDFNQYNAFAGVYSQLNKKSKLGVELTYMEYLAHQSGGLSDAMFDKNPKQSNRTRNWFEVKWLLSALHFDHKFSNQTKLNLRAFTLNASRKAVGFRDYRPETTDPILLNTPAERELIVGNFKTFGAEARLLHHYDLFNSEATFLAGARYYQGDNTGKQGLGTDKNDADFKFISLDDYTKRSFSDEIAINSSSYKYPNKNAAVFIENIIKVSDKLSFTPGVRFENINTKAIGTYRNIKSNTAGDIRSDVTNSEHRSLSRNFFLLGLGTSYKPTDKLELYANFSQNYRSITFSDIRVVSPNSLVDPNIEDEKGFSVDIGLRGKLVNVLKFDVTGFYLNYDNRLGDILGVDPNSGILKRIRTNVGSADILGVESLVQWKVLPTFYVESNDHDLSAFVNLAVIKSKYTKQYYPTSVKSIEGNQVEFVPAVNLKTGLQYRYKKLGTSLQYSYLSKQFTDASNALAQGGNGTVGEIPSFQIMDLSFSYDYSKRWSFEAGVNNMLNNSYFTRRATGYPGPGIIPSDPRSFYGTIEFKL</sequence>
<keyword evidence="6 8" id="KW-0472">Membrane</keyword>
<dbReference type="EMBL" id="OZ038524">
    <property type="protein sequence ID" value="CAL2081615.1"/>
    <property type="molecule type" value="Genomic_DNA"/>
</dbReference>
<comment type="similarity">
    <text evidence="8 9">Belongs to the TonB-dependent receptor family.</text>
</comment>
<evidence type="ECO:0000259" key="11">
    <source>
        <dbReference type="Pfam" id="PF00593"/>
    </source>
</evidence>
<keyword evidence="3 8" id="KW-1134">Transmembrane beta strand</keyword>
<dbReference type="Pfam" id="PF00593">
    <property type="entry name" value="TonB_dep_Rec_b-barrel"/>
    <property type="match status" value="1"/>
</dbReference>
<dbReference type="InterPro" id="IPR036942">
    <property type="entry name" value="Beta-barrel_TonB_sf"/>
</dbReference>